<dbReference type="EMBL" id="JAVREM010000002">
    <property type="protein sequence ID" value="MDT0317403.1"/>
    <property type="molecule type" value="Genomic_DNA"/>
</dbReference>
<dbReference type="RefSeq" id="WP_311595386.1">
    <property type="nucleotide sequence ID" value="NZ_JAVREM010000002.1"/>
</dbReference>
<organism evidence="6 7">
    <name type="scientific">Streptomyces millisiae</name>
    <dbReference type="NCBI Taxonomy" id="3075542"/>
    <lineage>
        <taxon>Bacteria</taxon>
        <taxon>Bacillati</taxon>
        <taxon>Actinomycetota</taxon>
        <taxon>Actinomycetes</taxon>
        <taxon>Kitasatosporales</taxon>
        <taxon>Streptomycetaceae</taxon>
        <taxon>Streptomyces</taxon>
    </lineage>
</organism>
<dbReference type="Pfam" id="PF00535">
    <property type="entry name" value="Glycos_transf_2"/>
    <property type="match status" value="1"/>
</dbReference>
<evidence type="ECO:0000256" key="4">
    <source>
        <dbReference type="ARBA" id="ARBA00022679"/>
    </source>
</evidence>
<dbReference type="Proteomes" id="UP001183420">
    <property type="component" value="Unassembled WGS sequence"/>
</dbReference>
<gene>
    <name evidence="6" type="ORF">RNC47_03500</name>
</gene>
<keyword evidence="3 6" id="KW-0328">Glycosyltransferase</keyword>
<dbReference type="PANTHER" id="PTHR43179:SF12">
    <property type="entry name" value="GALACTOFURANOSYLTRANSFERASE GLFT2"/>
    <property type="match status" value="1"/>
</dbReference>
<comment type="similarity">
    <text evidence="2">Belongs to the glycosyltransferase 2 family.</text>
</comment>
<comment type="caution">
    <text evidence="6">The sequence shown here is derived from an EMBL/GenBank/DDBJ whole genome shotgun (WGS) entry which is preliminary data.</text>
</comment>
<evidence type="ECO:0000256" key="3">
    <source>
        <dbReference type="ARBA" id="ARBA00022676"/>
    </source>
</evidence>
<evidence type="ECO:0000259" key="5">
    <source>
        <dbReference type="Pfam" id="PF00535"/>
    </source>
</evidence>
<keyword evidence="7" id="KW-1185">Reference proteome</keyword>
<dbReference type="Gene3D" id="3.90.550.10">
    <property type="entry name" value="Spore Coat Polysaccharide Biosynthesis Protein SpsA, Chain A"/>
    <property type="match status" value="1"/>
</dbReference>
<dbReference type="SUPFAM" id="SSF53448">
    <property type="entry name" value="Nucleotide-diphospho-sugar transferases"/>
    <property type="match status" value="1"/>
</dbReference>
<evidence type="ECO:0000256" key="2">
    <source>
        <dbReference type="ARBA" id="ARBA00006739"/>
    </source>
</evidence>
<sequence>MTAGEVPEYPEYAVVVPTLGRPSLGRLLAALAEGEGPAPARVVLVDDRPPRDPEPLDVSVPEGLRDLVEIVPGGGRGPAAARNAGWRRVPEPWVAFLDDDVVPARGWRRALAADLAAADPGTGGIQARIEVPAPSHRRPTDWERGTMGLASASWITADMVYRRAALRDVGGFDERFRRAFREDADLALRVLAAGWLLTVGERVTTHPVRPAGPWASVRAQAGNADDVLMGRLHGPGWRRRARAPRGRFPGHVAVTLAGLGALAALAAGRPRVAAAGAGLWLAGTAEFAAARIRPGPRTAAELRLMAVTSVAIPPVAVAHWVTGLVRHRGVGPRHGVPADMFISGISGNSLVHD</sequence>
<name>A0ABU2LJH2_9ACTN</name>
<feature type="domain" description="Glycosyltransferase 2-like" evidence="5">
    <location>
        <begin position="14"/>
        <end position="120"/>
    </location>
</feature>
<dbReference type="GO" id="GO:0016757">
    <property type="term" value="F:glycosyltransferase activity"/>
    <property type="evidence" value="ECO:0007669"/>
    <property type="project" value="UniProtKB-KW"/>
</dbReference>
<dbReference type="EC" id="2.4.-.-" evidence="6"/>
<reference evidence="7" key="1">
    <citation type="submission" date="2023-07" db="EMBL/GenBank/DDBJ databases">
        <title>30 novel species of actinomycetes from the DSMZ collection.</title>
        <authorList>
            <person name="Nouioui I."/>
        </authorList>
    </citation>
    <scope>NUCLEOTIDE SEQUENCE [LARGE SCALE GENOMIC DNA]</scope>
    <source>
        <strain evidence="7">DSM 44918</strain>
    </source>
</reference>
<dbReference type="InterPro" id="IPR029044">
    <property type="entry name" value="Nucleotide-diphossugar_trans"/>
</dbReference>
<protein>
    <submittedName>
        <fullName evidence="6">Glycosyltransferase</fullName>
        <ecNumber evidence="6">2.4.-.-</ecNumber>
    </submittedName>
</protein>
<evidence type="ECO:0000313" key="7">
    <source>
        <dbReference type="Proteomes" id="UP001183420"/>
    </source>
</evidence>
<evidence type="ECO:0000256" key="1">
    <source>
        <dbReference type="ARBA" id="ARBA00004776"/>
    </source>
</evidence>
<comment type="pathway">
    <text evidence="1">Cell wall biogenesis; cell wall polysaccharide biosynthesis.</text>
</comment>
<proteinExistence type="inferred from homology"/>
<accession>A0ABU2LJH2</accession>
<dbReference type="InterPro" id="IPR001173">
    <property type="entry name" value="Glyco_trans_2-like"/>
</dbReference>
<keyword evidence="4 6" id="KW-0808">Transferase</keyword>
<dbReference type="PANTHER" id="PTHR43179">
    <property type="entry name" value="RHAMNOSYLTRANSFERASE WBBL"/>
    <property type="match status" value="1"/>
</dbReference>
<evidence type="ECO:0000313" key="6">
    <source>
        <dbReference type="EMBL" id="MDT0317403.1"/>
    </source>
</evidence>